<keyword evidence="3" id="KW-1185">Reference proteome</keyword>
<evidence type="ECO:0000313" key="3">
    <source>
        <dbReference type="Proteomes" id="UP001283361"/>
    </source>
</evidence>
<name>A0AAE0YPF6_9GAST</name>
<evidence type="ECO:0000256" key="1">
    <source>
        <dbReference type="SAM" id="MobiDB-lite"/>
    </source>
</evidence>
<gene>
    <name evidence="2" type="ORF">RRG08_012239</name>
</gene>
<proteinExistence type="predicted"/>
<comment type="caution">
    <text evidence="2">The sequence shown here is derived from an EMBL/GenBank/DDBJ whole genome shotgun (WGS) entry which is preliminary data.</text>
</comment>
<feature type="compositionally biased region" description="Basic residues" evidence="1">
    <location>
        <begin position="19"/>
        <end position="35"/>
    </location>
</feature>
<dbReference type="Proteomes" id="UP001283361">
    <property type="component" value="Unassembled WGS sequence"/>
</dbReference>
<reference evidence="2" key="1">
    <citation type="journal article" date="2023" name="G3 (Bethesda)">
        <title>A reference genome for the long-term kleptoplast-retaining sea slug Elysia crispata morphotype clarki.</title>
        <authorList>
            <person name="Eastman K.E."/>
            <person name="Pendleton A.L."/>
            <person name="Shaikh M.A."/>
            <person name="Suttiyut T."/>
            <person name="Ogas R."/>
            <person name="Tomko P."/>
            <person name="Gavelis G."/>
            <person name="Widhalm J.R."/>
            <person name="Wisecaver J.H."/>
        </authorList>
    </citation>
    <scope>NUCLEOTIDE SEQUENCE</scope>
    <source>
        <strain evidence="2">ECLA1</strain>
    </source>
</reference>
<feature type="region of interest" description="Disordered" evidence="1">
    <location>
        <begin position="1"/>
        <end position="42"/>
    </location>
</feature>
<evidence type="ECO:0000313" key="2">
    <source>
        <dbReference type="EMBL" id="KAK3753055.1"/>
    </source>
</evidence>
<sequence>MFGKRDPESDRKQHTVRDKYRKKRSENKVKSRRERKRDINSQSFTQKTNIVLENSVFPQPNVPGLVELNQLVPS</sequence>
<dbReference type="AlphaFoldDB" id="A0AAE0YPF6"/>
<feature type="compositionally biased region" description="Basic and acidic residues" evidence="1">
    <location>
        <begin position="1"/>
        <end position="18"/>
    </location>
</feature>
<accession>A0AAE0YPF6</accession>
<dbReference type="EMBL" id="JAWDGP010005723">
    <property type="protein sequence ID" value="KAK3753055.1"/>
    <property type="molecule type" value="Genomic_DNA"/>
</dbReference>
<protein>
    <submittedName>
        <fullName evidence="2">Uncharacterized protein</fullName>
    </submittedName>
</protein>
<organism evidence="2 3">
    <name type="scientific">Elysia crispata</name>
    <name type="common">lettuce slug</name>
    <dbReference type="NCBI Taxonomy" id="231223"/>
    <lineage>
        <taxon>Eukaryota</taxon>
        <taxon>Metazoa</taxon>
        <taxon>Spiralia</taxon>
        <taxon>Lophotrochozoa</taxon>
        <taxon>Mollusca</taxon>
        <taxon>Gastropoda</taxon>
        <taxon>Heterobranchia</taxon>
        <taxon>Euthyneura</taxon>
        <taxon>Panpulmonata</taxon>
        <taxon>Sacoglossa</taxon>
        <taxon>Placobranchoidea</taxon>
        <taxon>Plakobranchidae</taxon>
        <taxon>Elysia</taxon>
    </lineage>
</organism>